<dbReference type="InterPro" id="IPR036890">
    <property type="entry name" value="HATPase_C_sf"/>
</dbReference>
<dbReference type="GO" id="GO:0030295">
    <property type="term" value="F:protein kinase activator activity"/>
    <property type="evidence" value="ECO:0007669"/>
    <property type="project" value="TreeGrafter"/>
</dbReference>
<dbReference type="SMART" id="SM00091">
    <property type="entry name" value="PAS"/>
    <property type="match status" value="1"/>
</dbReference>
<dbReference type="GO" id="GO:0000156">
    <property type="term" value="F:phosphorelay response regulator activity"/>
    <property type="evidence" value="ECO:0007669"/>
    <property type="project" value="TreeGrafter"/>
</dbReference>
<keyword evidence="6" id="KW-0547">Nucleotide-binding</keyword>
<keyword evidence="5 13" id="KW-0812">Transmembrane</keyword>
<dbReference type="Pfam" id="PF02518">
    <property type="entry name" value="HATPase_c"/>
    <property type="match status" value="1"/>
</dbReference>
<dbReference type="NCBIfam" id="TIGR00229">
    <property type="entry name" value="sensory_box"/>
    <property type="match status" value="1"/>
</dbReference>
<feature type="domain" description="PAC" evidence="15">
    <location>
        <begin position="559"/>
        <end position="610"/>
    </location>
</feature>
<evidence type="ECO:0000313" key="16">
    <source>
        <dbReference type="EMBL" id="TRY15222.1"/>
    </source>
</evidence>
<dbReference type="RefSeq" id="WP_143563653.1">
    <property type="nucleotide sequence ID" value="NZ_BMPL01000004.1"/>
</dbReference>
<dbReference type="CDD" id="cd06225">
    <property type="entry name" value="HAMP"/>
    <property type="match status" value="1"/>
</dbReference>
<feature type="domain" description="PAS" evidence="14">
    <location>
        <begin position="486"/>
        <end position="534"/>
    </location>
</feature>
<evidence type="ECO:0000256" key="1">
    <source>
        <dbReference type="ARBA" id="ARBA00000085"/>
    </source>
</evidence>
<dbReference type="Gene3D" id="6.10.340.10">
    <property type="match status" value="1"/>
</dbReference>
<dbReference type="EMBL" id="VKGK01000005">
    <property type="protein sequence ID" value="TRY15222.1"/>
    <property type="molecule type" value="Genomic_DNA"/>
</dbReference>
<evidence type="ECO:0000256" key="4">
    <source>
        <dbReference type="ARBA" id="ARBA00022679"/>
    </source>
</evidence>
<dbReference type="GO" id="GO:0005524">
    <property type="term" value="F:ATP binding"/>
    <property type="evidence" value="ECO:0007669"/>
    <property type="project" value="UniProtKB-KW"/>
</dbReference>
<organism evidence="16 17">
    <name type="scientific">Shewanella hanedai</name>
    <name type="common">Alteromonas hanedai</name>
    <dbReference type="NCBI Taxonomy" id="25"/>
    <lineage>
        <taxon>Bacteria</taxon>
        <taxon>Pseudomonadati</taxon>
        <taxon>Pseudomonadota</taxon>
        <taxon>Gammaproteobacteria</taxon>
        <taxon>Alteromonadales</taxon>
        <taxon>Shewanellaceae</taxon>
        <taxon>Shewanella</taxon>
    </lineage>
</organism>
<evidence type="ECO:0000256" key="11">
    <source>
        <dbReference type="ARBA" id="ARBA00023136"/>
    </source>
</evidence>
<dbReference type="CDD" id="cd00130">
    <property type="entry name" value="PAS"/>
    <property type="match status" value="1"/>
</dbReference>
<sequence>MGNSSLNHSPLKVLRWRDRLPIKFSVIQFLIASLIIISSVWLIFSIEKSHHLQTQIALSQNQGLAFVATLEKTTTKIETLATSVASLGELYRGNTQVLRESIPTILNADGKHQLITGGGIWPEPGAFNQDKERDSLFWARNETLELQPVEGYNTYRGPDYHLESWYKPIRFYPRNMPLWSQSYIDTYTKEAMLTASVPMWSDHQFLGVATIDITLAGLANFFDEAINEETENNAYIFALDHLNKIIAFPERRVTPALIESPALFQPFEQLSQEKPELSKIQRELIKIDNELISRAAQNRIYNDEQLAGLFENSDVTQVNKLVALINLSASHTLQKAELISSFELDLESNNQQPVLVSIFIMPKTFWKVVLVTPLDSINEEANHIAARIGFYLVLLQLFGLIILFLLQHKLFIQPISKMVHALKRNQVAKLELEASTRHDEMGQLAQAFVFRNHQLEVAFASLDANNLALEEQVAVQKLAQKEFKLNKLQLNSLLNSSNNLIFIKDINGSYTLVNNRFCEIVGIEKHTIIGKKDLQIFPSHIAESIVQQDKIILTTQEPHCFEQAVPSPHGDIIYQVTKYPIFDDEGELTAIGNMAFDISSQKVITQELQTVNQQLSTEVSKLAEEITLTNMRNNEQRELINRLEQQSSNHTQQRNMDSNIYLLFPNMFSNLIKQQMLELDKLIAHECQNRLTANIENEQMLTVLTHHTDTLRHFQHLLVSRSATMKAINLSQFLTHFLAVFTSKLMQEQIEVTLECDEEISITVSSWDLLFLFYSIINNSLTHAFVNRQTGRYISINVEQEEEEIVISVQDNGVGLAPEKLQLINSQLLSNLNDRSLSILNVWLMAEHHGELVIESEINQFTRTICHLPKDE</sequence>
<dbReference type="OrthoDB" id="2489132at2"/>
<keyword evidence="7" id="KW-0418">Kinase</keyword>
<feature type="transmembrane region" description="Helical" evidence="13">
    <location>
        <begin position="388"/>
        <end position="406"/>
    </location>
</feature>
<evidence type="ECO:0000259" key="15">
    <source>
        <dbReference type="PROSITE" id="PS50113"/>
    </source>
</evidence>
<evidence type="ECO:0000256" key="8">
    <source>
        <dbReference type="ARBA" id="ARBA00022840"/>
    </source>
</evidence>
<dbReference type="SUPFAM" id="SSF55785">
    <property type="entry name" value="PYP-like sensor domain (PAS domain)"/>
    <property type="match status" value="1"/>
</dbReference>
<dbReference type="InterPro" id="IPR003594">
    <property type="entry name" value="HATPase_dom"/>
</dbReference>
<dbReference type="EC" id="2.7.13.3" evidence="3"/>
<dbReference type="Proteomes" id="UP000318126">
    <property type="component" value="Unassembled WGS sequence"/>
</dbReference>
<evidence type="ECO:0000256" key="7">
    <source>
        <dbReference type="ARBA" id="ARBA00022777"/>
    </source>
</evidence>
<protein>
    <recommendedName>
        <fullName evidence="3">histidine kinase</fullName>
        <ecNumber evidence="3">2.7.13.3</ecNumber>
    </recommendedName>
</protein>
<dbReference type="InterPro" id="IPR000700">
    <property type="entry name" value="PAS-assoc_C"/>
</dbReference>
<keyword evidence="4" id="KW-0808">Transferase</keyword>
<proteinExistence type="predicted"/>
<dbReference type="GO" id="GO:0016020">
    <property type="term" value="C:membrane"/>
    <property type="evidence" value="ECO:0007669"/>
    <property type="project" value="UniProtKB-SubCell"/>
</dbReference>
<evidence type="ECO:0000256" key="13">
    <source>
        <dbReference type="SAM" id="Phobius"/>
    </source>
</evidence>
<dbReference type="PROSITE" id="PS50113">
    <property type="entry name" value="PAC"/>
    <property type="match status" value="1"/>
</dbReference>
<evidence type="ECO:0000256" key="6">
    <source>
        <dbReference type="ARBA" id="ARBA00022741"/>
    </source>
</evidence>
<keyword evidence="9 13" id="KW-1133">Transmembrane helix</keyword>
<comment type="subcellular location">
    <subcellularLocation>
        <location evidence="2">Membrane</location>
        <topology evidence="2">Multi-pass membrane protein</topology>
    </subcellularLocation>
</comment>
<dbReference type="InterPro" id="IPR000014">
    <property type="entry name" value="PAS"/>
</dbReference>
<keyword evidence="11 13" id="KW-0472">Membrane</keyword>
<dbReference type="Pfam" id="PF22673">
    <property type="entry name" value="MCP-like_PDC_1"/>
    <property type="match status" value="1"/>
</dbReference>
<reference evidence="17" key="1">
    <citation type="submission" date="2019-07" db="EMBL/GenBank/DDBJ databases">
        <title>Shewanella sp. YLB-08 draft genomic sequence.</title>
        <authorList>
            <person name="Yu L."/>
        </authorList>
    </citation>
    <scope>NUCLEOTIDE SEQUENCE [LARGE SCALE GENOMIC DNA]</scope>
    <source>
        <strain evidence="17">JCM 20706</strain>
    </source>
</reference>
<dbReference type="CDD" id="cd12913">
    <property type="entry name" value="PDC1_MCP_like"/>
    <property type="match status" value="1"/>
</dbReference>
<dbReference type="InterPro" id="IPR013656">
    <property type="entry name" value="PAS_4"/>
</dbReference>
<dbReference type="AlphaFoldDB" id="A0A553JRY1"/>
<evidence type="ECO:0000256" key="5">
    <source>
        <dbReference type="ARBA" id="ARBA00022692"/>
    </source>
</evidence>
<gene>
    <name evidence="16" type="ORF">FN961_06005</name>
</gene>
<dbReference type="Gene3D" id="3.30.565.10">
    <property type="entry name" value="Histidine kinase-like ATPase, C-terminal domain"/>
    <property type="match status" value="1"/>
</dbReference>
<comment type="catalytic activity">
    <reaction evidence="1">
        <text>ATP + protein L-histidine = ADP + protein N-phospho-L-histidine.</text>
        <dbReference type="EC" id="2.7.13.3"/>
    </reaction>
</comment>
<dbReference type="GO" id="GO:0004673">
    <property type="term" value="F:protein histidine kinase activity"/>
    <property type="evidence" value="ECO:0007669"/>
    <property type="project" value="UniProtKB-EC"/>
</dbReference>
<keyword evidence="17" id="KW-1185">Reference proteome</keyword>
<dbReference type="InterPro" id="IPR035965">
    <property type="entry name" value="PAS-like_dom_sf"/>
</dbReference>
<evidence type="ECO:0000256" key="3">
    <source>
        <dbReference type="ARBA" id="ARBA00012438"/>
    </source>
</evidence>
<dbReference type="PANTHER" id="PTHR42878">
    <property type="entry name" value="TWO-COMPONENT HISTIDINE KINASE"/>
    <property type="match status" value="1"/>
</dbReference>
<keyword evidence="10" id="KW-0902">Two-component regulatory system</keyword>
<evidence type="ECO:0000256" key="12">
    <source>
        <dbReference type="SAM" id="Coils"/>
    </source>
</evidence>
<keyword evidence="12" id="KW-0175">Coiled coil</keyword>
<evidence type="ECO:0000259" key="14">
    <source>
        <dbReference type="PROSITE" id="PS50112"/>
    </source>
</evidence>
<dbReference type="SUPFAM" id="SSF55874">
    <property type="entry name" value="ATPase domain of HSP90 chaperone/DNA topoisomerase II/histidine kinase"/>
    <property type="match status" value="1"/>
</dbReference>
<dbReference type="Pfam" id="PF08448">
    <property type="entry name" value="PAS_4"/>
    <property type="match status" value="1"/>
</dbReference>
<evidence type="ECO:0000256" key="9">
    <source>
        <dbReference type="ARBA" id="ARBA00022989"/>
    </source>
</evidence>
<dbReference type="PANTHER" id="PTHR42878:SF7">
    <property type="entry name" value="SENSOR HISTIDINE KINASE GLRK"/>
    <property type="match status" value="1"/>
</dbReference>
<dbReference type="PROSITE" id="PS50112">
    <property type="entry name" value="PAS"/>
    <property type="match status" value="1"/>
</dbReference>
<keyword evidence="8" id="KW-0067">ATP-binding</keyword>
<accession>A0A553JRY1</accession>
<evidence type="ECO:0000256" key="10">
    <source>
        <dbReference type="ARBA" id="ARBA00023012"/>
    </source>
</evidence>
<feature type="coiled-coil region" evidence="12">
    <location>
        <begin position="605"/>
        <end position="653"/>
    </location>
</feature>
<dbReference type="Gene3D" id="3.30.450.20">
    <property type="entry name" value="PAS domain"/>
    <property type="match status" value="2"/>
</dbReference>
<evidence type="ECO:0000313" key="17">
    <source>
        <dbReference type="Proteomes" id="UP000318126"/>
    </source>
</evidence>
<dbReference type="GO" id="GO:0007234">
    <property type="term" value="P:osmosensory signaling via phosphorelay pathway"/>
    <property type="evidence" value="ECO:0007669"/>
    <property type="project" value="TreeGrafter"/>
</dbReference>
<feature type="transmembrane region" description="Helical" evidence="13">
    <location>
        <begin position="20"/>
        <end position="44"/>
    </location>
</feature>
<comment type="caution">
    <text evidence="16">The sequence shown here is derived from an EMBL/GenBank/DDBJ whole genome shotgun (WGS) entry which is preliminary data.</text>
</comment>
<name>A0A553JRY1_SHEHA</name>
<evidence type="ECO:0000256" key="2">
    <source>
        <dbReference type="ARBA" id="ARBA00004141"/>
    </source>
</evidence>
<dbReference type="InterPro" id="IPR050351">
    <property type="entry name" value="BphY/WalK/GraS-like"/>
</dbReference>